<evidence type="ECO:0000313" key="2">
    <source>
        <dbReference type="EMBL" id="MDG4475588.1"/>
    </source>
</evidence>
<feature type="transmembrane region" description="Helical" evidence="1">
    <location>
        <begin position="632"/>
        <end position="653"/>
    </location>
</feature>
<dbReference type="RefSeq" id="WP_307632561.1">
    <property type="nucleotide sequence ID" value="NZ_JAPHEH010000001.1"/>
</dbReference>
<accession>A0A9X4MHE8</accession>
<keyword evidence="1" id="KW-0472">Membrane</keyword>
<reference evidence="2" key="1">
    <citation type="journal article" date="2022" name="bioRxiv">
        <title>Thiovibrio frasassiensisgen. nov., sp. nov., an autotrophic, elemental sulfur disproportionating bacterium isolated from sulfidic karst sediment, and proposal of Thiovibrionaceae fam. nov.</title>
        <authorList>
            <person name="Aronson H."/>
            <person name="Thomas C."/>
            <person name="Bhattacharyya M."/>
            <person name="Eckstein S."/>
            <person name="Jensen S."/>
            <person name="Barco R."/>
            <person name="Macalady J."/>
            <person name="Amend J."/>
        </authorList>
    </citation>
    <scope>NUCLEOTIDE SEQUENCE</scope>
    <source>
        <strain evidence="2">RS19-109</strain>
    </source>
</reference>
<organism evidence="2 3">
    <name type="scientific">Thiovibrio frasassiensis</name>
    <dbReference type="NCBI Taxonomy" id="2984131"/>
    <lineage>
        <taxon>Bacteria</taxon>
        <taxon>Pseudomonadati</taxon>
        <taxon>Thermodesulfobacteriota</taxon>
        <taxon>Desulfobulbia</taxon>
        <taxon>Desulfobulbales</taxon>
        <taxon>Thiovibrionaceae</taxon>
        <taxon>Thiovibrio</taxon>
    </lineage>
</organism>
<dbReference type="EMBL" id="JAPHEH010000001">
    <property type="protein sequence ID" value="MDG4475588.1"/>
    <property type="molecule type" value="Genomic_DNA"/>
</dbReference>
<dbReference type="Proteomes" id="UP001154240">
    <property type="component" value="Unassembled WGS sequence"/>
</dbReference>
<evidence type="ECO:0000313" key="3">
    <source>
        <dbReference type="Proteomes" id="UP001154240"/>
    </source>
</evidence>
<keyword evidence="3" id="KW-1185">Reference proteome</keyword>
<gene>
    <name evidence="2" type="ORF">OLX77_05360</name>
</gene>
<reference evidence="2" key="2">
    <citation type="submission" date="2022-10" db="EMBL/GenBank/DDBJ databases">
        <authorList>
            <person name="Aronson H.S."/>
        </authorList>
    </citation>
    <scope>NUCLEOTIDE SEQUENCE</scope>
    <source>
        <strain evidence="2">RS19-109</strain>
    </source>
</reference>
<dbReference type="AlphaFoldDB" id="A0A9X4MHE8"/>
<keyword evidence="1" id="KW-0812">Transmembrane</keyword>
<keyword evidence="1" id="KW-1133">Transmembrane helix</keyword>
<sequence length="697" mass="78141">MAAEFSILLALHALNHEGQNILGEAWADFLLDLRQALAIKGKEDPASTEGLLLFHFSQPDTVGLVLLESLSRLKKLYEWNENSGPLPLQIVLHLEKDGEPPGPVHDPTASFWDVLLREQPYATLPLKQYWAEVPSGTNLLSHTFAAAENGLYTLSLSIQESPRIELFPHRALPLAGPLAPCFYCGMTTHKPADCPGKMLTMATQGLSVAGYLPFETLSELFGKALSVQAKLANTMAAGLTVSEIRQSPILQVYLAYFDLTLIYQPRFLWNIAFNTSSKWEELTKPEMVSVDSHSLHLGLDCLRVGQHAQAEELFVEESRRPKGKQFYATIGRAFVALELERDSDLEHFLEHAAIIANSDKEKIYISLLQSRYYALHDDHWKAGHALDRVFAIRRDLAEGLYRQVQLMVLGDMGDKALRQLRALVSDRKEYFLIALMDPLLQPVVGPVEDLLSVRLHVKYQEAEEALFKARAVCQDLQAWFAGEASPLALLADLEGLEKQFAQGSYYDLLEVAHKGQALLRACYRLQENALDAMKTDILGMLAAWEGFRRYWETYPYQSFFPNFQEILQAARAKLSEIEALAQQNMHGQLYLTIQEGLAVVRGSCDALKPLSARMAWVRIFCDGAKLFGRKLLLTEVILLTGGALFFPFLAYMLADNSSGMIGLLTNSWLQKQALLIITLFVAPLIALGQTLWQMMDI</sequence>
<comment type="caution">
    <text evidence="2">The sequence shown here is derived from an EMBL/GenBank/DDBJ whole genome shotgun (WGS) entry which is preliminary data.</text>
</comment>
<protein>
    <submittedName>
        <fullName evidence="2">Uncharacterized protein</fullName>
    </submittedName>
</protein>
<evidence type="ECO:0000256" key="1">
    <source>
        <dbReference type="SAM" id="Phobius"/>
    </source>
</evidence>
<feature type="transmembrane region" description="Helical" evidence="1">
    <location>
        <begin position="673"/>
        <end position="692"/>
    </location>
</feature>
<name>A0A9X4MHE8_9BACT</name>
<proteinExistence type="predicted"/>